<dbReference type="Gene3D" id="1.10.8.270">
    <property type="entry name" value="putative rabgap domain of human tbc1 domain family member 14 like domains"/>
    <property type="match status" value="1"/>
</dbReference>
<dbReference type="FunFam" id="1.10.10.750:FF:000008">
    <property type="entry name" value="TBC1 domain family member 9"/>
    <property type="match status" value="1"/>
</dbReference>
<accession>A0A8T2ISF8</accession>
<feature type="non-terminal residue" evidence="2">
    <location>
        <position position="1"/>
    </location>
</feature>
<dbReference type="Proteomes" id="UP000812440">
    <property type="component" value="Chromosome 7"/>
</dbReference>
<dbReference type="PANTHER" id="PTHR47219:SF6">
    <property type="entry name" value="RAB GTPASE-ACTIVATING PROTEIN 1"/>
    <property type="match status" value="1"/>
</dbReference>
<keyword evidence="3" id="KW-1185">Reference proteome</keyword>
<evidence type="ECO:0000259" key="1">
    <source>
        <dbReference type="PROSITE" id="PS50086"/>
    </source>
</evidence>
<reference evidence="2" key="1">
    <citation type="thesis" date="2020" institute="ProQuest LLC" country="789 East Eisenhower Parkway, Ann Arbor, MI, USA">
        <title>Comparative Genomics and Chromosome Evolution.</title>
        <authorList>
            <person name="Mudd A.B."/>
        </authorList>
    </citation>
    <scope>NUCLEOTIDE SEQUENCE</scope>
    <source>
        <strain evidence="2">Female2</strain>
        <tissue evidence="2">Blood</tissue>
    </source>
</reference>
<organism evidence="2 3">
    <name type="scientific">Hymenochirus boettgeri</name>
    <name type="common">Congo dwarf clawed frog</name>
    <dbReference type="NCBI Taxonomy" id="247094"/>
    <lineage>
        <taxon>Eukaryota</taxon>
        <taxon>Metazoa</taxon>
        <taxon>Chordata</taxon>
        <taxon>Craniata</taxon>
        <taxon>Vertebrata</taxon>
        <taxon>Euteleostomi</taxon>
        <taxon>Amphibia</taxon>
        <taxon>Batrachia</taxon>
        <taxon>Anura</taxon>
        <taxon>Pipoidea</taxon>
        <taxon>Pipidae</taxon>
        <taxon>Pipinae</taxon>
        <taxon>Hymenochirus</taxon>
    </lineage>
</organism>
<proteinExistence type="predicted"/>
<dbReference type="InterPro" id="IPR000195">
    <property type="entry name" value="Rab-GAP-TBC_dom"/>
</dbReference>
<feature type="domain" description="Rab-GAP TBC" evidence="1">
    <location>
        <begin position="36"/>
        <end position="122"/>
    </location>
</feature>
<sequence>SREQIKEHLWNDHFAEYGRSICMFRTEKIQKLVAMGIPESLRGELWLIFSGAITEISCHPGYYNELVKESMGKCCLANEEIERDLHRSLPEHPAFQNETGIAALRRVLTAYAYRNPKIGYCQ</sequence>
<dbReference type="Gene3D" id="1.10.10.750">
    <property type="entry name" value="Ypt/Rab-GAP domain of gyp1p, domain 1"/>
    <property type="match status" value="1"/>
</dbReference>
<dbReference type="SUPFAM" id="SSF47923">
    <property type="entry name" value="Ypt/Rab-GAP domain of gyp1p"/>
    <property type="match status" value="1"/>
</dbReference>
<gene>
    <name evidence="2" type="ORF">GDO86_012874</name>
</gene>
<dbReference type="AlphaFoldDB" id="A0A8T2ISF8"/>
<comment type="caution">
    <text evidence="2">The sequence shown here is derived from an EMBL/GenBank/DDBJ whole genome shotgun (WGS) entry which is preliminary data.</text>
</comment>
<dbReference type="InterPro" id="IPR035969">
    <property type="entry name" value="Rab-GAP_TBC_sf"/>
</dbReference>
<dbReference type="GO" id="GO:0031267">
    <property type="term" value="F:small GTPase binding"/>
    <property type="evidence" value="ECO:0007669"/>
    <property type="project" value="TreeGrafter"/>
</dbReference>
<dbReference type="InterPro" id="IPR050302">
    <property type="entry name" value="Rab_GAP_TBC_domain"/>
</dbReference>
<dbReference type="PROSITE" id="PS50086">
    <property type="entry name" value="TBC_RABGAP"/>
    <property type="match status" value="1"/>
</dbReference>
<dbReference type="EMBL" id="JAACNH010000008">
    <property type="protein sequence ID" value="KAG8434673.1"/>
    <property type="molecule type" value="Genomic_DNA"/>
</dbReference>
<dbReference type="GO" id="GO:0005096">
    <property type="term" value="F:GTPase activator activity"/>
    <property type="evidence" value="ECO:0007669"/>
    <property type="project" value="TreeGrafter"/>
</dbReference>
<dbReference type="OrthoDB" id="17687at2759"/>
<evidence type="ECO:0000313" key="2">
    <source>
        <dbReference type="EMBL" id="KAG8434673.1"/>
    </source>
</evidence>
<protein>
    <recommendedName>
        <fullName evidence="1">Rab-GAP TBC domain-containing protein</fullName>
    </recommendedName>
</protein>
<evidence type="ECO:0000313" key="3">
    <source>
        <dbReference type="Proteomes" id="UP000812440"/>
    </source>
</evidence>
<dbReference type="Pfam" id="PF00566">
    <property type="entry name" value="RabGAP-TBC"/>
    <property type="match status" value="1"/>
</dbReference>
<dbReference type="PANTHER" id="PTHR47219">
    <property type="entry name" value="RAB GTPASE-ACTIVATING PROTEIN 1-LIKE"/>
    <property type="match status" value="1"/>
</dbReference>
<feature type="non-terminal residue" evidence="2">
    <location>
        <position position="122"/>
    </location>
</feature>
<name>A0A8T2ISF8_9PIPI</name>